<reference evidence="1 2" key="1">
    <citation type="journal article" date="2005" name="Nature">
        <title>The genome of the social amoeba Dictyostelium discoideum.</title>
        <authorList>
            <consortium name="The Dictyostelium discoideum Sequencing Consortium"/>
            <person name="Eichinger L."/>
            <person name="Pachebat J.A."/>
            <person name="Glockner G."/>
            <person name="Rajandream M.A."/>
            <person name="Sucgang R."/>
            <person name="Berriman M."/>
            <person name="Song J."/>
            <person name="Olsen R."/>
            <person name="Szafranski K."/>
            <person name="Xu Q."/>
            <person name="Tunggal B."/>
            <person name="Kummerfeld S."/>
            <person name="Madera M."/>
            <person name="Konfortov B.A."/>
            <person name="Rivero F."/>
            <person name="Bankier A.T."/>
            <person name="Lehmann R."/>
            <person name="Hamlin N."/>
            <person name="Davies R."/>
            <person name="Gaudet P."/>
            <person name="Fey P."/>
            <person name="Pilcher K."/>
            <person name="Chen G."/>
            <person name="Saunders D."/>
            <person name="Sodergren E."/>
            <person name="Davis P."/>
            <person name="Kerhornou A."/>
            <person name="Nie X."/>
            <person name="Hall N."/>
            <person name="Anjard C."/>
            <person name="Hemphill L."/>
            <person name="Bason N."/>
            <person name="Farbrother P."/>
            <person name="Desany B."/>
            <person name="Just E."/>
            <person name="Morio T."/>
            <person name="Rost R."/>
            <person name="Churcher C."/>
            <person name="Cooper J."/>
            <person name="Haydock S."/>
            <person name="van Driessche N."/>
            <person name="Cronin A."/>
            <person name="Goodhead I."/>
            <person name="Muzny D."/>
            <person name="Mourier T."/>
            <person name="Pain A."/>
            <person name="Lu M."/>
            <person name="Harper D."/>
            <person name="Lindsay R."/>
            <person name="Hauser H."/>
            <person name="James K."/>
            <person name="Quiles M."/>
            <person name="Madan Babu M."/>
            <person name="Saito T."/>
            <person name="Buchrieser C."/>
            <person name="Wardroper A."/>
            <person name="Felder M."/>
            <person name="Thangavelu M."/>
            <person name="Johnson D."/>
            <person name="Knights A."/>
            <person name="Loulseged H."/>
            <person name="Mungall K."/>
            <person name="Oliver K."/>
            <person name="Price C."/>
            <person name="Quail M.A."/>
            <person name="Urushihara H."/>
            <person name="Hernandez J."/>
            <person name="Rabbinowitsch E."/>
            <person name="Steffen D."/>
            <person name="Sanders M."/>
            <person name="Ma J."/>
            <person name="Kohara Y."/>
            <person name="Sharp S."/>
            <person name="Simmonds M."/>
            <person name="Spiegler S."/>
            <person name="Tivey A."/>
            <person name="Sugano S."/>
            <person name="White B."/>
            <person name="Walker D."/>
            <person name="Woodward J."/>
            <person name="Winckler T."/>
            <person name="Tanaka Y."/>
            <person name="Shaulsky G."/>
            <person name="Schleicher M."/>
            <person name="Weinstock G."/>
            <person name="Rosenthal A."/>
            <person name="Cox E.C."/>
            <person name="Chisholm R.L."/>
            <person name="Gibbs R."/>
            <person name="Loomis W.F."/>
            <person name="Platzer M."/>
            <person name="Kay R.R."/>
            <person name="Williams J."/>
            <person name="Dear P.H."/>
            <person name="Noegel A.A."/>
            <person name="Barrell B."/>
            <person name="Kuspa A."/>
        </authorList>
    </citation>
    <scope>NUCLEOTIDE SEQUENCE [LARGE SCALE GENOMIC DNA]</scope>
    <source>
        <strain evidence="1 2">AX4</strain>
    </source>
</reference>
<protein>
    <submittedName>
        <fullName evidence="1">Uncharacterized protein</fullName>
    </submittedName>
</protein>
<dbReference type="InParanoid" id="Q55EA5"/>
<dbReference type="PaxDb" id="44689-DDB0190175"/>
<dbReference type="AlphaFoldDB" id="Q55EA5"/>
<evidence type="ECO:0000313" key="2">
    <source>
        <dbReference type="Proteomes" id="UP000002195"/>
    </source>
</evidence>
<name>Q55EA5_DICDI</name>
<dbReference type="Proteomes" id="UP000002195">
    <property type="component" value="Unassembled WGS sequence"/>
</dbReference>
<accession>Q55EA5</accession>
<comment type="caution">
    <text evidence="1">The sequence shown here is derived from an EMBL/GenBank/DDBJ whole genome shotgun (WGS) entry which is preliminary data.</text>
</comment>
<evidence type="ECO:0000313" key="1">
    <source>
        <dbReference type="EMBL" id="EAL72009.1"/>
    </source>
</evidence>
<dbReference type="GeneID" id="8616816"/>
<keyword evidence="2" id="KW-1185">Reference proteome</keyword>
<dbReference type="KEGG" id="ddi:DDB_G0269318"/>
<sequence length="144" mass="17102">MILKFRIKELNWIIENNSNSNNNNNNSLKISKEVNNLILYSIYKLDLELLKLIYKIKYFKPMFNLKSFDVSPFSYEISIEIFDFLLSIIELDGDDNILSEIIFNPILAFHFKLNHKQLYQDSLNHIYNRILSIIKSNEIPILVN</sequence>
<dbReference type="HOGENOM" id="CLU_1800076_0_0_1"/>
<dbReference type="dictyBase" id="DDB_G0269318"/>
<organism evidence="1 2">
    <name type="scientific">Dictyostelium discoideum</name>
    <name type="common">Social amoeba</name>
    <dbReference type="NCBI Taxonomy" id="44689"/>
    <lineage>
        <taxon>Eukaryota</taxon>
        <taxon>Amoebozoa</taxon>
        <taxon>Evosea</taxon>
        <taxon>Eumycetozoa</taxon>
        <taxon>Dictyostelia</taxon>
        <taxon>Dictyosteliales</taxon>
        <taxon>Dictyosteliaceae</taxon>
        <taxon>Dictyostelium</taxon>
    </lineage>
</organism>
<proteinExistence type="predicted"/>
<gene>
    <name evidence="1" type="ORF">DDB_G0269318</name>
</gene>
<dbReference type="VEuPathDB" id="AmoebaDB:DDB_G0269318"/>
<dbReference type="EMBL" id="AAFI02000005">
    <property type="protein sequence ID" value="EAL72009.1"/>
    <property type="molecule type" value="Genomic_DNA"/>
</dbReference>
<dbReference type="RefSeq" id="XP_645876.1">
    <property type="nucleotide sequence ID" value="XM_640784.1"/>
</dbReference>